<dbReference type="Pfam" id="PF05535">
    <property type="entry name" value="Chromadorea_ALT"/>
    <property type="match status" value="1"/>
</dbReference>
<sequence length="121" mass="13566">MLILLLSIVILTNAQNLPYPDEMGCMSSADITADCYGASLVLTSAANEFRPQGCDTNADCYQMREPPQWCRLAINQAWSKEGCHCDPKLSICVVDRVTQTPSGGFMEYTYCYPSQYWFCPQ</sequence>
<keyword evidence="1" id="KW-1185">Reference proteome</keyword>
<name>A0A915B3Q0_PARUN</name>
<organism evidence="1 2">
    <name type="scientific">Parascaris univalens</name>
    <name type="common">Nematode worm</name>
    <dbReference type="NCBI Taxonomy" id="6257"/>
    <lineage>
        <taxon>Eukaryota</taxon>
        <taxon>Metazoa</taxon>
        <taxon>Ecdysozoa</taxon>
        <taxon>Nematoda</taxon>
        <taxon>Chromadorea</taxon>
        <taxon>Rhabditida</taxon>
        <taxon>Spirurina</taxon>
        <taxon>Ascaridomorpha</taxon>
        <taxon>Ascaridoidea</taxon>
        <taxon>Ascarididae</taxon>
        <taxon>Parascaris</taxon>
    </lineage>
</organism>
<accession>A0A915B3Q0</accession>
<evidence type="ECO:0000313" key="1">
    <source>
        <dbReference type="Proteomes" id="UP000887569"/>
    </source>
</evidence>
<evidence type="ECO:0000313" key="2">
    <source>
        <dbReference type="WBParaSite" id="PgR026_g002_t01"/>
    </source>
</evidence>
<dbReference type="WBParaSite" id="PgR026_g002_t01">
    <property type="protein sequence ID" value="PgR026_g002_t01"/>
    <property type="gene ID" value="PgR026_g002"/>
</dbReference>
<proteinExistence type="predicted"/>
<protein>
    <submittedName>
        <fullName evidence="2">Uncharacterized protein</fullName>
    </submittedName>
</protein>
<dbReference type="Proteomes" id="UP000887569">
    <property type="component" value="Unplaced"/>
</dbReference>
<dbReference type="InterPro" id="IPR008451">
    <property type="entry name" value="Chromadorea_ALT"/>
</dbReference>
<reference evidence="2" key="1">
    <citation type="submission" date="2022-11" db="UniProtKB">
        <authorList>
            <consortium name="WormBaseParasite"/>
        </authorList>
    </citation>
    <scope>IDENTIFICATION</scope>
</reference>
<dbReference type="AlphaFoldDB" id="A0A915B3Q0"/>